<dbReference type="SUPFAM" id="SSF81321">
    <property type="entry name" value="Family A G protein-coupled receptor-like"/>
    <property type="match status" value="1"/>
</dbReference>
<dbReference type="EMBL" id="CAJNOR010012779">
    <property type="protein sequence ID" value="CAF1669721.1"/>
    <property type="molecule type" value="Genomic_DNA"/>
</dbReference>
<dbReference type="CDD" id="cd00637">
    <property type="entry name" value="7tm_classA_rhodopsin-like"/>
    <property type="match status" value="1"/>
</dbReference>
<dbReference type="PROSITE" id="PS50262">
    <property type="entry name" value="G_PROTEIN_RECEP_F1_2"/>
    <property type="match status" value="1"/>
</dbReference>
<feature type="transmembrane region" description="Helical" evidence="5">
    <location>
        <begin position="240"/>
        <end position="260"/>
    </location>
</feature>
<name>A0A815WXQ9_ADIRI</name>
<evidence type="ECO:0000256" key="3">
    <source>
        <dbReference type="ARBA" id="ARBA00022989"/>
    </source>
</evidence>
<dbReference type="InterPro" id="IPR017452">
    <property type="entry name" value="GPCR_Rhodpsn_7TM"/>
</dbReference>
<feature type="transmembrane region" description="Helical" evidence="5">
    <location>
        <begin position="17"/>
        <end position="37"/>
    </location>
</feature>
<evidence type="ECO:0000256" key="2">
    <source>
        <dbReference type="ARBA" id="ARBA00022692"/>
    </source>
</evidence>
<feature type="transmembrane region" description="Helical" evidence="5">
    <location>
        <begin position="130"/>
        <end position="155"/>
    </location>
</feature>
<reference evidence="7" key="1">
    <citation type="submission" date="2021-02" db="EMBL/GenBank/DDBJ databases">
        <authorList>
            <person name="Nowell W R."/>
        </authorList>
    </citation>
    <scope>NUCLEOTIDE SEQUENCE</scope>
</reference>
<feature type="domain" description="G-protein coupled receptors family 1 profile" evidence="6">
    <location>
        <begin position="29"/>
        <end position="300"/>
    </location>
</feature>
<keyword evidence="9" id="KW-1185">Reference proteome</keyword>
<dbReference type="InterPro" id="IPR000276">
    <property type="entry name" value="GPCR_Rhodpsn"/>
</dbReference>
<dbReference type="AlphaFoldDB" id="A0A815WXQ9"/>
<protein>
    <recommendedName>
        <fullName evidence="6">G-protein coupled receptors family 1 profile domain-containing protein</fullName>
    </recommendedName>
</protein>
<dbReference type="GO" id="GO:0016020">
    <property type="term" value="C:membrane"/>
    <property type="evidence" value="ECO:0007669"/>
    <property type="project" value="UniProtKB-SubCell"/>
</dbReference>
<evidence type="ECO:0000313" key="10">
    <source>
        <dbReference type="Proteomes" id="UP000663852"/>
    </source>
</evidence>
<keyword evidence="3 5" id="KW-1133">Transmembrane helix</keyword>
<dbReference type="Pfam" id="PF00001">
    <property type="entry name" value="7tm_1"/>
    <property type="match status" value="1"/>
</dbReference>
<evidence type="ECO:0000256" key="1">
    <source>
        <dbReference type="ARBA" id="ARBA00004370"/>
    </source>
</evidence>
<accession>A0A815WXQ9</accession>
<evidence type="ECO:0000313" key="8">
    <source>
        <dbReference type="EMBL" id="CAF1669721.1"/>
    </source>
</evidence>
<comment type="caution">
    <text evidence="7">The sequence shown here is derived from an EMBL/GenBank/DDBJ whole genome shotgun (WGS) entry which is preliminary data.</text>
</comment>
<comment type="subcellular location">
    <subcellularLocation>
        <location evidence="1">Membrane</location>
    </subcellularLocation>
</comment>
<dbReference type="Gene3D" id="1.20.1070.10">
    <property type="entry name" value="Rhodopsin 7-helix transmembrane proteins"/>
    <property type="match status" value="1"/>
</dbReference>
<gene>
    <name evidence="7" type="ORF">EDS130_LOCUS46054</name>
    <name evidence="8" type="ORF">XAT740_LOCUS58438</name>
</gene>
<feature type="transmembrane region" description="Helical" evidence="5">
    <location>
        <begin position="91"/>
        <end position="110"/>
    </location>
</feature>
<evidence type="ECO:0000313" key="9">
    <source>
        <dbReference type="Proteomes" id="UP000663828"/>
    </source>
</evidence>
<organism evidence="7 10">
    <name type="scientific">Adineta ricciae</name>
    <name type="common">Rotifer</name>
    <dbReference type="NCBI Taxonomy" id="249248"/>
    <lineage>
        <taxon>Eukaryota</taxon>
        <taxon>Metazoa</taxon>
        <taxon>Spiralia</taxon>
        <taxon>Gnathifera</taxon>
        <taxon>Rotifera</taxon>
        <taxon>Eurotatoria</taxon>
        <taxon>Bdelloidea</taxon>
        <taxon>Adinetida</taxon>
        <taxon>Adinetidae</taxon>
        <taxon>Adineta</taxon>
    </lineage>
</organism>
<dbReference type="GO" id="GO:0004930">
    <property type="term" value="F:G protein-coupled receptor activity"/>
    <property type="evidence" value="ECO:0007669"/>
    <property type="project" value="InterPro"/>
</dbReference>
<dbReference type="Proteomes" id="UP000663828">
    <property type="component" value="Unassembled WGS sequence"/>
</dbReference>
<dbReference type="EMBL" id="CAJNOJ010001479">
    <property type="protein sequence ID" value="CAF1551794.1"/>
    <property type="molecule type" value="Genomic_DNA"/>
</dbReference>
<keyword evidence="4 5" id="KW-0472">Membrane</keyword>
<feature type="transmembrane region" description="Helical" evidence="5">
    <location>
        <begin position="49"/>
        <end position="71"/>
    </location>
</feature>
<evidence type="ECO:0000256" key="5">
    <source>
        <dbReference type="SAM" id="Phobius"/>
    </source>
</evidence>
<evidence type="ECO:0000256" key="4">
    <source>
        <dbReference type="ARBA" id="ARBA00023136"/>
    </source>
</evidence>
<dbReference type="Proteomes" id="UP000663852">
    <property type="component" value="Unassembled WGS sequence"/>
</dbReference>
<evidence type="ECO:0000313" key="7">
    <source>
        <dbReference type="EMBL" id="CAF1551794.1"/>
    </source>
</evidence>
<feature type="transmembrane region" description="Helical" evidence="5">
    <location>
        <begin position="175"/>
        <end position="198"/>
    </location>
</feature>
<sequence length="309" mass="35297">MSAAAILYSFTQNLFKYGGSIIVVVGTVGCILNLMVFTQSTLRKNPCGIYFTAVNSINLASLYVGLLLLILDSGYNINLFETNLFVCRFRYYFGFVLACWESSCLILASIDRTFITSRNAATRKHGTRRLSIICIVFVCLFWAIVHIHALIHMIIRQFGPNYFLCYYESGMYTTFVTYYSVLINGVFPPTLMLIFGFWTVKNVRAIGHATLSSVASRSAVVSVGRPQILQSKDQQLIRMLLVEITTYILCKTPVLVFYIYQEITRYNVKSVEQGLIEQCVLLLTYFYILSTTVLVSMQIYRYQKRFAQN</sequence>
<proteinExistence type="predicted"/>
<feature type="transmembrane region" description="Helical" evidence="5">
    <location>
        <begin position="280"/>
        <end position="300"/>
    </location>
</feature>
<evidence type="ECO:0000259" key="6">
    <source>
        <dbReference type="PROSITE" id="PS50262"/>
    </source>
</evidence>
<keyword evidence="2 5" id="KW-0812">Transmembrane</keyword>